<dbReference type="AlphaFoldDB" id="D6RQ33"/>
<dbReference type="RefSeq" id="XP_002910447.1">
    <property type="nucleotide sequence ID" value="XM_002910401.1"/>
</dbReference>
<dbReference type="VEuPathDB" id="FungiDB:CC1G_15354"/>
<evidence type="ECO:0000313" key="1">
    <source>
        <dbReference type="EMBL" id="EFI26953.1"/>
    </source>
</evidence>
<accession>D6RQ33</accession>
<dbReference type="Proteomes" id="UP000001861">
    <property type="component" value="Unassembled WGS sequence"/>
</dbReference>
<organism evidence="1 2">
    <name type="scientific">Coprinopsis cinerea (strain Okayama-7 / 130 / ATCC MYA-4618 / FGSC 9003)</name>
    <name type="common">Inky cap fungus</name>
    <name type="synonym">Hormographiella aspergillata</name>
    <dbReference type="NCBI Taxonomy" id="240176"/>
    <lineage>
        <taxon>Eukaryota</taxon>
        <taxon>Fungi</taxon>
        <taxon>Dikarya</taxon>
        <taxon>Basidiomycota</taxon>
        <taxon>Agaricomycotina</taxon>
        <taxon>Agaricomycetes</taxon>
        <taxon>Agaricomycetidae</taxon>
        <taxon>Agaricales</taxon>
        <taxon>Agaricineae</taxon>
        <taxon>Psathyrellaceae</taxon>
        <taxon>Coprinopsis</taxon>
    </lineage>
</organism>
<protein>
    <submittedName>
        <fullName evidence="1">Uncharacterized protein</fullName>
    </submittedName>
</protein>
<dbReference type="EMBL" id="AACS02000010">
    <property type="protein sequence ID" value="EFI26953.1"/>
    <property type="molecule type" value="Genomic_DNA"/>
</dbReference>
<sequence>MTPRLPADLQLQRALHLQCLNLLCQDKRFAGPSVCRFDSGLTGLGRAEVYHNKVDPRFARCQTRGQPSIFLKAASTTKPNLSAHWFVPKLDSGVHSPPTFWGHPSAPLHFLTQSLPIPYTYKLGSRGIDVSLDEVRFNQLSMSSPDAPSGLPQGPLPIFIEPPTYFTSPPLQQVEA</sequence>
<dbReference type="GeneID" id="9378367"/>
<evidence type="ECO:0000313" key="2">
    <source>
        <dbReference type="Proteomes" id="UP000001861"/>
    </source>
</evidence>
<dbReference type="InParanoid" id="D6RQ33"/>
<dbReference type="KEGG" id="cci:CC1G_15354"/>
<reference evidence="1 2" key="1">
    <citation type="journal article" date="2010" name="Proc. Natl. Acad. Sci. U.S.A.">
        <title>Insights into evolution of multicellular fungi from the assembled chromosomes of the mushroom Coprinopsis cinerea (Coprinus cinereus).</title>
        <authorList>
            <person name="Stajich J.E."/>
            <person name="Wilke S.K."/>
            <person name="Ahren D."/>
            <person name="Au C.H."/>
            <person name="Birren B.W."/>
            <person name="Borodovsky M."/>
            <person name="Burns C."/>
            <person name="Canback B."/>
            <person name="Casselton L.A."/>
            <person name="Cheng C.K."/>
            <person name="Deng J."/>
            <person name="Dietrich F.S."/>
            <person name="Fargo D.C."/>
            <person name="Farman M.L."/>
            <person name="Gathman A.C."/>
            <person name="Goldberg J."/>
            <person name="Guigo R."/>
            <person name="Hoegger P.J."/>
            <person name="Hooker J.B."/>
            <person name="Huggins A."/>
            <person name="James T.Y."/>
            <person name="Kamada T."/>
            <person name="Kilaru S."/>
            <person name="Kodira C."/>
            <person name="Kues U."/>
            <person name="Kupfer D."/>
            <person name="Kwan H.S."/>
            <person name="Lomsadze A."/>
            <person name="Li W."/>
            <person name="Lilly W.W."/>
            <person name="Ma L.J."/>
            <person name="Mackey A.J."/>
            <person name="Manning G."/>
            <person name="Martin F."/>
            <person name="Muraguchi H."/>
            <person name="Natvig D.O."/>
            <person name="Palmerini H."/>
            <person name="Ramesh M.A."/>
            <person name="Rehmeyer C.J."/>
            <person name="Roe B.A."/>
            <person name="Shenoy N."/>
            <person name="Stanke M."/>
            <person name="Ter-Hovhannisyan V."/>
            <person name="Tunlid A."/>
            <person name="Velagapudi R."/>
            <person name="Vision T.J."/>
            <person name="Zeng Q."/>
            <person name="Zolan M.E."/>
            <person name="Pukkila P.J."/>
        </authorList>
    </citation>
    <scope>NUCLEOTIDE SEQUENCE [LARGE SCALE GENOMIC DNA]</scope>
    <source>
        <strain evidence="2">Okayama-7 / 130 / ATCC MYA-4618 / FGSC 9003</strain>
    </source>
</reference>
<keyword evidence="2" id="KW-1185">Reference proteome</keyword>
<proteinExistence type="predicted"/>
<dbReference type="HOGENOM" id="CLU_1525066_0_0_1"/>
<comment type="caution">
    <text evidence="1">The sequence shown here is derived from an EMBL/GenBank/DDBJ whole genome shotgun (WGS) entry which is preliminary data.</text>
</comment>
<name>D6RQ33_COPC7</name>
<gene>
    <name evidence="1" type="ORF">CC1G_15354</name>
</gene>